<evidence type="ECO:0000256" key="1">
    <source>
        <dbReference type="SAM" id="MobiDB-lite"/>
    </source>
</evidence>
<dbReference type="RefSeq" id="WP_216347591.1">
    <property type="nucleotide sequence ID" value="NZ_JAHLEM010000900.1"/>
</dbReference>
<reference evidence="2 3" key="1">
    <citation type="submission" date="2021-06" db="EMBL/GenBank/DDBJ databases">
        <authorList>
            <person name="Pan X."/>
        </authorList>
    </citation>
    <scope>NUCLEOTIDE SEQUENCE [LARGE SCALE GENOMIC DNA]</scope>
    <source>
        <strain evidence="2 3">4503</strain>
    </source>
</reference>
<feature type="compositionally biased region" description="Basic and acidic residues" evidence="1">
    <location>
        <begin position="1"/>
        <end position="10"/>
    </location>
</feature>
<feature type="non-terminal residue" evidence="2">
    <location>
        <position position="77"/>
    </location>
</feature>
<sequence>MAGHAAEPHIDTAAAEPHIDTAPRPFGAHPNRSGQGLGPGAALIRRHQPGVTSPVAVREARGVRTAAGAGRRAEGAS</sequence>
<evidence type="ECO:0000313" key="3">
    <source>
        <dbReference type="Proteomes" id="UP000720508"/>
    </source>
</evidence>
<organism evidence="2 3">
    <name type="scientific">Streptomyces niphimycinicus</name>
    <dbReference type="NCBI Taxonomy" id="2842201"/>
    <lineage>
        <taxon>Bacteria</taxon>
        <taxon>Bacillati</taxon>
        <taxon>Actinomycetota</taxon>
        <taxon>Actinomycetes</taxon>
        <taxon>Kitasatosporales</taxon>
        <taxon>Streptomycetaceae</taxon>
        <taxon>Streptomyces</taxon>
    </lineage>
</organism>
<gene>
    <name evidence="2" type="ORF">KN815_45050</name>
</gene>
<dbReference type="Proteomes" id="UP000720508">
    <property type="component" value="Unassembled WGS sequence"/>
</dbReference>
<protein>
    <submittedName>
        <fullName evidence="2">Uncharacterized protein</fullName>
    </submittedName>
</protein>
<name>A0ABS6CVJ1_9ACTN</name>
<keyword evidence="3" id="KW-1185">Reference proteome</keyword>
<evidence type="ECO:0000313" key="2">
    <source>
        <dbReference type="EMBL" id="MBU3870968.1"/>
    </source>
</evidence>
<dbReference type="EMBL" id="JAHLEM010000900">
    <property type="protein sequence ID" value="MBU3870968.1"/>
    <property type="molecule type" value="Genomic_DNA"/>
</dbReference>
<proteinExistence type="predicted"/>
<comment type="caution">
    <text evidence="2">The sequence shown here is derived from an EMBL/GenBank/DDBJ whole genome shotgun (WGS) entry which is preliminary data.</text>
</comment>
<accession>A0ABS6CVJ1</accession>
<feature type="region of interest" description="Disordered" evidence="1">
    <location>
        <begin position="1"/>
        <end position="77"/>
    </location>
</feature>